<dbReference type="RefSeq" id="WP_018346162.1">
    <property type="nucleotide sequence ID" value="NZ_UGGZ01000001.1"/>
</dbReference>
<accession>A0A377H6G9</accession>
<dbReference type="InterPro" id="IPR006528">
    <property type="entry name" value="Phage_head_morphogenesis_dom"/>
</dbReference>
<proteinExistence type="predicted"/>
<sequence length="435" mass="49517">MTVQSGFSFEEQVRYFAKKLNLPTDSYLDVLGEEHDYFFMVAGANRNEVLLALRQAVDEAIERSGTLEEFRQRFDEIVAKTGWQYKGGRNWRTRIIYDTNVYAAYNRGRLQQHLDLADVMPYWEYQHNDNAHPRPAHVELDGTIRPANDPFWRYYYPIKAYGCHCTVIAHDEDDLKAMGRTVSPPVEIQYESKTVGVRSGNPRAVTLPKGYDAGFTPHNFDNLKAGRLDSVDKMLMQKMVTADPLFASKAVNDLLVQPEIMALHARAFQDWARKVAVATKADLPAIEDVKLLGVLPEAIIDKLTAAGIPSNSAVIAIERKGLLHSLRELKESANIAVPLSFWEKLPAYLQAPKAILLQRKEHFENPDKNLNTLLFIYDAPQGKKIAVKLEYKFNLKDRLTKKNQKYHLNSVTTGSLIDERHLQSLNAFELLWGSL</sequence>
<dbReference type="Pfam" id="PF04233">
    <property type="entry name" value="Phage_Mu_F"/>
    <property type="match status" value="1"/>
</dbReference>
<dbReference type="EMBL" id="UGGZ01000001">
    <property type="protein sequence ID" value="STO38165.1"/>
    <property type="molecule type" value="Genomic_DNA"/>
</dbReference>
<organism evidence="2 3">
    <name type="scientific">Gallibacterium anatis</name>
    <dbReference type="NCBI Taxonomy" id="750"/>
    <lineage>
        <taxon>Bacteria</taxon>
        <taxon>Pseudomonadati</taxon>
        <taxon>Pseudomonadota</taxon>
        <taxon>Gammaproteobacteria</taxon>
        <taxon>Pasteurellales</taxon>
        <taxon>Pasteurellaceae</taxon>
        <taxon>Gallibacterium</taxon>
    </lineage>
</organism>
<gene>
    <name evidence="2" type="ORF">NCTC11413_01291</name>
</gene>
<protein>
    <submittedName>
        <fullName evidence="2">Phage head morphogenesis protein, SPP1 gp7 family</fullName>
    </submittedName>
</protein>
<evidence type="ECO:0000313" key="2">
    <source>
        <dbReference type="EMBL" id="STO38165.1"/>
    </source>
</evidence>
<name>A0A377H6G9_9PAST</name>
<evidence type="ECO:0000259" key="1">
    <source>
        <dbReference type="Pfam" id="PF04233"/>
    </source>
</evidence>
<feature type="domain" description="Phage head morphogenesis" evidence="1">
    <location>
        <begin position="53"/>
        <end position="168"/>
    </location>
</feature>
<dbReference type="GeneID" id="77263709"/>
<evidence type="ECO:0000313" key="3">
    <source>
        <dbReference type="Proteomes" id="UP000254232"/>
    </source>
</evidence>
<dbReference type="AlphaFoldDB" id="A0A377H6G9"/>
<dbReference type="Proteomes" id="UP000254232">
    <property type="component" value="Unassembled WGS sequence"/>
</dbReference>
<reference evidence="2 3" key="1">
    <citation type="submission" date="2018-06" db="EMBL/GenBank/DDBJ databases">
        <authorList>
            <consortium name="Pathogen Informatics"/>
            <person name="Doyle S."/>
        </authorList>
    </citation>
    <scope>NUCLEOTIDE SEQUENCE [LARGE SCALE GENOMIC DNA]</scope>
    <source>
        <strain evidence="2 3">NCTC11413</strain>
    </source>
</reference>